<dbReference type="HOGENOM" id="CLU_2837840_0_0_1"/>
<dbReference type="Ensembl" id="ENST00000416660.1">
    <property type="protein sequence ID" value="ENSP00000405414.1"/>
    <property type="gene ID" value="ENSG00000163959.10"/>
</dbReference>
<proteinExistence type="predicted"/>
<accession>C9J2I5</accession>
<reference evidence="2" key="5">
    <citation type="submission" date="2025-09" db="UniProtKB">
        <authorList>
            <consortium name="Ensembl"/>
        </authorList>
    </citation>
    <scope>IDENTIFICATION</scope>
</reference>
<protein>
    <submittedName>
        <fullName evidence="2">Solute carrier family 51 member A</fullName>
    </submittedName>
</protein>
<dbReference type="OpenTargets" id="ENSG00000163959"/>
<dbReference type="Antibodypedia" id="46863">
    <property type="antibodies" value="99 antibodies from 17 providers"/>
</dbReference>
<dbReference type="ExpressionAtlas" id="C9J2I5">
    <property type="expression patterns" value="baseline and differential"/>
</dbReference>
<dbReference type="Ensembl" id="ENST00000416660.1">
    <property type="protein sequence ID" value="ENSP00000405414.1"/>
    <property type="gene ID" value="ENSG00000163959.11"/>
</dbReference>
<reference evidence="2 3" key="1">
    <citation type="journal article" date="2001" name="Nature">
        <title>Initial sequencing and analysis of the human genome.</title>
        <authorList>
            <consortium name="International Human Genome Sequencing Consortium"/>
            <person name="Lander E.S."/>
            <person name="Linton L.M."/>
            <person name="Birren B."/>
            <person name="Nusbaum C."/>
            <person name="Zody M.C."/>
            <person name="Baldwin J."/>
            <person name="Devon K."/>
            <person name="Dewar K."/>
            <person name="Doyle M."/>
            <person name="FitzHugh W."/>
            <person name="Funke R."/>
            <person name="Gage D."/>
            <person name="Harris K."/>
            <person name="Heaford A."/>
            <person name="Howland J."/>
            <person name="Kann L."/>
            <person name="Lehoczky J."/>
            <person name="LeVine R."/>
            <person name="McEwan P."/>
            <person name="McKernan K."/>
            <person name="Meldrim J."/>
            <person name="Mesirov J.P."/>
            <person name="Miranda C."/>
            <person name="Morris W."/>
            <person name="Naylor J."/>
            <person name="Raymond C."/>
            <person name="Rosetti M."/>
            <person name="Santos R."/>
            <person name="Sheridan A."/>
            <person name="Sougnez C."/>
            <person name="Stange-Thomann N."/>
            <person name="Stojanovic N."/>
            <person name="Subramanian A."/>
            <person name="Wyman D."/>
            <person name="Rogers J."/>
            <person name="Sulston J."/>
            <person name="Ainscough R."/>
            <person name="Beck S."/>
            <person name="Bentley D."/>
            <person name="Burton J."/>
            <person name="Clee C."/>
            <person name="Carter N."/>
            <person name="Coulson A."/>
            <person name="Deadman R."/>
            <person name="Deloukas P."/>
            <person name="Dunham A."/>
            <person name="Dunham I."/>
            <person name="Durbin R."/>
            <person name="French L."/>
            <person name="Grafham D."/>
            <person name="Gregory S."/>
            <person name="Hubbard T."/>
            <person name="Humphray S."/>
            <person name="Hunt A."/>
            <person name="Jones M."/>
            <person name="Lloyd C."/>
            <person name="McMurray A."/>
            <person name="Matthews L."/>
            <person name="Mercer S."/>
            <person name="Milne S."/>
            <person name="Mullikin J.C."/>
            <person name="Mungall A."/>
            <person name="Plumb R."/>
            <person name="Ross M."/>
            <person name="Shownkeen R."/>
            <person name="Sims S."/>
            <person name="Waterston R.H."/>
            <person name="Wilson R.K."/>
            <person name="Hillier L.W."/>
            <person name="McPherson J.D."/>
            <person name="Marra M.A."/>
            <person name="Mardis E.R."/>
            <person name="Fulton L.A."/>
            <person name="Chinwalla A.T."/>
            <person name="Pepin K.H."/>
            <person name="Gish W.R."/>
            <person name="Chissoe S.L."/>
            <person name="Wendl M.C."/>
            <person name="Delehaunty K.D."/>
            <person name="Miner T.L."/>
            <person name="Delehaunty A."/>
            <person name="Kramer J.B."/>
            <person name="Cook L.L."/>
            <person name="Fulton R.S."/>
            <person name="Johnson D.L."/>
            <person name="Minx P.J."/>
            <person name="Clifton S.W."/>
            <person name="Hawkins T."/>
            <person name="Branscomb E."/>
            <person name="Predki P."/>
            <person name="Richardson P."/>
            <person name="Wenning S."/>
            <person name="Slezak T."/>
            <person name="Doggett N."/>
            <person name="Cheng J.F."/>
            <person name="Olsen A."/>
            <person name="Lucas S."/>
            <person name="Elkin C."/>
            <person name="Uberbacher E."/>
            <person name="Frazier M."/>
            <person name="Gibbs R.A."/>
            <person name="Muzny D.M."/>
            <person name="Scherer S.E."/>
            <person name="Bouck J.B."/>
            <person name="Sodergren E.J."/>
            <person name="Worley K.C."/>
            <person name="Rives C.M."/>
            <person name="Gorrell J.H."/>
            <person name="Metzker M.L."/>
            <person name="Naylor S.L."/>
            <person name="Kucherlapati R.S."/>
            <person name="Nelson D.L."/>
            <person name="Weinstock G.M."/>
            <person name="Sakaki Y."/>
            <person name="Fujiyama A."/>
            <person name="Hattori M."/>
            <person name="Yada T."/>
            <person name="Toyoda A."/>
            <person name="Itoh T."/>
            <person name="Kawagoe C."/>
            <person name="Watanabe H."/>
            <person name="Totoki Y."/>
            <person name="Taylor T."/>
            <person name="Weissenbach J."/>
            <person name="Heilig R."/>
            <person name="Saurin W."/>
            <person name="Artiguenave F."/>
            <person name="Brottier P."/>
            <person name="Bruls T."/>
            <person name="Pelletier E."/>
            <person name="Robert C."/>
            <person name="Wincker P."/>
            <person name="Smith D.R."/>
            <person name="Doucette-Stamm L."/>
            <person name="Rubenfield M."/>
            <person name="Weinstock K."/>
            <person name="Lee H.M."/>
            <person name="Dubois J."/>
            <person name="Rosenthal A."/>
            <person name="Platzer M."/>
            <person name="Nyakatura G."/>
            <person name="Taudien S."/>
            <person name="Rump A."/>
            <person name="Yang H."/>
            <person name="Yu J."/>
            <person name="Wang J."/>
            <person name="Huang G."/>
            <person name="Gu J."/>
            <person name="Hood L."/>
            <person name="Rowen L."/>
            <person name="Madan A."/>
            <person name="Qin S."/>
            <person name="Davis R.W."/>
            <person name="Federspiel N.A."/>
            <person name="Abola A.P."/>
            <person name="Proctor M.J."/>
            <person name="Myers R.M."/>
            <person name="Schmutz J."/>
            <person name="Dickson M."/>
            <person name="Grimwood J."/>
            <person name="Cox D.R."/>
            <person name="Olson M.V."/>
            <person name="Kaul R."/>
            <person name="Raymond C."/>
            <person name="Shimizu N."/>
            <person name="Kawasaki K."/>
            <person name="Minoshima S."/>
            <person name="Evans G.A."/>
            <person name="Athanasiou M."/>
            <person name="Schultz R."/>
            <person name="Roe B.A."/>
            <person name="Chen F."/>
            <person name="Pan H."/>
            <person name="Ramser J."/>
            <person name="Lehrach H."/>
            <person name="Reinhardt R."/>
            <person name="McCombie W.R."/>
            <person name="de la Bastide M."/>
            <person name="Dedhia N."/>
            <person name="Blocker H."/>
            <person name="Hornischer K."/>
            <person name="Nordsiek G."/>
            <person name="Agarwala R."/>
            <person name="Aravind L."/>
            <person name="Bailey J.A."/>
            <person name="Bateman A."/>
            <person name="Batzoglou S."/>
            <person name="Birney E."/>
            <person name="Bork P."/>
            <person name="Brown D.G."/>
            <person name="Burge C.B."/>
            <person name="Cerutti L."/>
            <person name="Chen H.C."/>
            <person name="Church D."/>
            <person name="Clamp M."/>
            <person name="Copley R.R."/>
            <person name="Doerks T."/>
            <person name="Eddy S.R."/>
            <person name="Eichler E.E."/>
            <person name="Furey T.S."/>
            <person name="Galagan J."/>
            <person name="Gilbert J.G."/>
            <person name="Harmon C."/>
            <person name="Hayashizaki Y."/>
            <person name="Haussler D."/>
            <person name="Hermjakob H."/>
            <person name="Hokamp K."/>
            <person name="Jang W."/>
            <person name="Johnson L.S."/>
            <person name="Jones T.A."/>
            <person name="Kasif S."/>
            <person name="Kaspryzk A."/>
            <person name="Kennedy S."/>
            <person name="Kent W.J."/>
            <person name="Kitts P."/>
            <person name="Koonin E.V."/>
            <person name="Korf I."/>
            <person name="Kulp D."/>
            <person name="Lancet D."/>
            <person name="Lowe T.M."/>
            <person name="McLysaght A."/>
            <person name="Mikkelsen T."/>
            <person name="Moran J.V."/>
            <person name="Mulder N."/>
            <person name="Pollara V.J."/>
            <person name="Ponting C.P."/>
            <person name="Schuler G."/>
            <person name="Schultz J."/>
            <person name="Slater G."/>
            <person name="Smit A.F."/>
            <person name="Stupka E."/>
            <person name="Szustakowski J."/>
            <person name="Thierry-Mieg D."/>
            <person name="Thierry-Mieg J."/>
            <person name="Wagner L."/>
            <person name="Wallis J."/>
            <person name="Wheeler R."/>
            <person name="Williams A."/>
            <person name="Wolf Y.I."/>
            <person name="Wolfe K.H."/>
            <person name="Yang S.P."/>
            <person name="Yeh R.F."/>
            <person name="Collins F."/>
            <person name="Guyer M.S."/>
            <person name="Peterson J."/>
            <person name="Felsenfeld A."/>
            <person name="Wetterstrand K.A."/>
            <person name="Patrinos A."/>
            <person name="Morgan M.J."/>
            <person name="de Jong P."/>
            <person name="Catanese J.J."/>
            <person name="Osoegawa K."/>
            <person name="Shizuya H."/>
            <person name="Choi S."/>
            <person name="Chen Y.J."/>
        </authorList>
    </citation>
    <scope>NUCLEOTIDE SEQUENCE [LARGE SCALE GENOMIC DNA]</scope>
</reference>
<reference evidence="2 3" key="2">
    <citation type="journal article" date="2004" name="Nature">
        <title>Finishing the euchromatic sequence of the human genome.</title>
        <authorList>
            <consortium name="International Human Genome Sequencing Consortium"/>
        </authorList>
    </citation>
    <scope>NUCLEOTIDE SEQUENCE [LARGE SCALE GENOMIC DNA]</scope>
</reference>
<dbReference type="MassIVE" id="C9J2I5"/>
<organism evidence="2 3">
    <name type="scientific">Homo sapiens</name>
    <name type="common">Human</name>
    <dbReference type="NCBI Taxonomy" id="9606"/>
    <lineage>
        <taxon>Eukaryota</taxon>
        <taxon>Metazoa</taxon>
        <taxon>Chordata</taxon>
        <taxon>Craniata</taxon>
        <taxon>Vertebrata</taxon>
        <taxon>Euteleostomi</taxon>
        <taxon>Mammalia</taxon>
        <taxon>Eutheria</taxon>
        <taxon>Euarchontoglires</taxon>
        <taxon>Primates</taxon>
        <taxon>Haplorrhini</taxon>
        <taxon>Catarrhini</taxon>
        <taxon>Hominidae</taxon>
        <taxon>Homo</taxon>
    </lineage>
</organism>
<gene>
    <name evidence="2" type="primary">SLC51A</name>
</gene>
<evidence type="ECO:0000256" key="1">
    <source>
        <dbReference type="SAM" id="SignalP"/>
    </source>
</evidence>
<sequence length="66" mass="6951">MLLILMLSLSFNEQASHPAPGPHLPAPPALPHPGACGIAGENAAMEPGRTQIKLDPRYTADLLEVL</sequence>
<keyword evidence="3" id="KW-1185">Reference proteome</keyword>
<dbReference type="HGNC" id="HGNC:29955">
    <property type="gene designation" value="SLC51A"/>
</dbReference>
<dbReference type="AlphaFoldDB" id="C9J2I5"/>
<feature type="chain" id="PRO_5002996503" evidence="1">
    <location>
        <begin position="19"/>
        <end position="66"/>
    </location>
</feature>
<dbReference type="GeneTree" id="ENSGT00940000160780"/>
<dbReference type="Proteomes" id="UP000005640">
    <property type="component" value="Chromosome 3"/>
</dbReference>
<dbReference type="VEuPathDB" id="HostDB:ENSG00000163959"/>
<evidence type="ECO:0000313" key="2">
    <source>
        <dbReference type="Ensembl" id="ENSP00000405414.1"/>
    </source>
</evidence>
<dbReference type="EMBL" id="AC069257">
    <property type="status" value="NOT_ANNOTATED_CDS"/>
    <property type="molecule type" value="Genomic_DNA"/>
</dbReference>
<dbReference type="Bgee" id="ENSG00000163959">
    <property type="expression patterns" value="Expressed in ileal mucosa and 108 other cell types or tissues"/>
</dbReference>
<evidence type="ECO:0000313" key="3">
    <source>
        <dbReference type="Proteomes" id="UP000005640"/>
    </source>
</evidence>
<reference evidence="2 3" key="3">
    <citation type="journal article" date="2006" name="Nature">
        <title>The DNA sequence, annotation and analysis of human chromosome 3.</title>
        <authorList>
            <person name="Muzny D.M."/>
            <person name="Scherer S.E."/>
            <person name="Kaul R."/>
            <person name="Wang J."/>
            <person name="Yu J."/>
            <person name="Sudbrak R."/>
            <person name="Buhay C.J."/>
            <person name="Chen R."/>
            <person name="Cree A."/>
            <person name="Ding Y."/>
            <person name="Dugan-Rocha S."/>
            <person name="Gill R."/>
            <person name="Gunaratne P."/>
            <person name="Harris R.A."/>
            <person name="Hawes A.C."/>
            <person name="Hernandez J."/>
            <person name="Hodgson A.V."/>
            <person name="Hume J."/>
            <person name="Jackson A."/>
            <person name="Khan Z.M."/>
            <person name="Kovar-Smith C."/>
            <person name="Lewis L.R."/>
            <person name="Lozado R.J."/>
            <person name="Metzker M.L."/>
            <person name="Milosavljevic A."/>
            <person name="Miner G.R."/>
            <person name="Morgan M.B."/>
            <person name="Nazareth L.V."/>
            <person name="Scott G."/>
            <person name="Sodergren E."/>
            <person name="Song X.Z."/>
            <person name="Steffen D."/>
            <person name="Wei S."/>
            <person name="Wheeler D.A."/>
            <person name="Wright M.W."/>
            <person name="Worley K.C."/>
            <person name="Yuan Y."/>
            <person name="Zhang Z."/>
            <person name="Adams C.Q."/>
            <person name="Ansari-Lari M.A."/>
            <person name="Ayele M."/>
            <person name="Brown M.J."/>
            <person name="Chen G."/>
            <person name="Chen Z."/>
            <person name="Clendenning J."/>
            <person name="Clerc-Blankenburg K.P."/>
            <person name="Chen R."/>
            <person name="Chen Z."/>
            <person name="Davis C."/>
            <person name="Delgado O."/>
            <person name="Dinh H.H."/>
            <person name="Dong W."/>
            <person name="Draper H."/>
            <person name="Ernst S."/>
            <person name="Fu G."/>
            <person name="Gonzalez-Garay M.L."/>
            <person name="Garcia D.K."/>
            <person name="Gillett W."/>
            <person name="Gu J."/>
            <person name="Hao B."/>
            <person name="Haugen E."/>
            <person name="Havlak P."/>
            <person name="He X."/>
            <person name="Hennig S."/>
            <person name="Hu S."/>
            <person name="Huang W."/>
            <person name="Jackson L.R."/>
            <person name="Jacob L.S."/>
            <person name="Kelly S.H."/>
            <person name="Kube M."/>
            <person name="Levy R."/>
            <person name="Li Z."/>
            <person name="Liu B."/>
            <person name="Liu J."/>
            <person name="Liu W."/>
            <person name="Lu J."/>
            <person name="Maheshwari M."/>
            <person name="Nguyen B.V."/>
            <person name="Okwuonu G.O."/>
            <person name="Palmeiri A."/>
            <person name="Pasternak S."/>
            <person name="Perez L.M."/>
            <person name="Phelps K.A."/>
            <person name="Plopper F.J."/>
            <person name="Qiang B."/>
            <person name="Raymond C."/>
            <person name="Rodriguez R."/>
            <person name="Saenphimmachak C."/>
            <person name="Santibanez J."/>
            <person name="Shen H."/>
            <person name="Shen Y."/>
            <person name="Subramanian S."/>
            <person name="Tabor P.E."/>
            <person name="Verduzco D."/>
            <person name="Waldron L."/>
            <person name="Wang J."/>
            <person name="Wang J."/>
            <person name="Wang Q."/>
            <person name="Williams G.A."/>
            <person name="Wong G.K."/>
            <person name="Yao Z."/>
            <person name="Zhang J."/>
            <person name="Zhang X."/>
            <person name="Zhao G."/>
            <person name="Zhou J."/>
            <person name="Zhou Y."/>
            <person name="Nelson D."/>
            <person name="Lehrach H."/>
            <person name="Reinhardt R."/>
            <person name="Naylor S.L."/>
            <person name="Yang H."/>
            <person name="Olson M."/>
            <person name="Weinstock G."/>
            <person name="Gibbs R.A."/>
        </authorList>
    </citation>
    <scope>NUCLEOTIDE SEQUENCE [LARGE SCALE GENOMIC DNA]</scope>
</reference>
<dbReference type="UCSC" id="uc062rzw.1">
    <property type="organism name" value="human"/>
</dbReference>
<name>C9J2I5_HUMAN</name>
<feature type="non-terminal residue" evidence="2">
    <location>
        <position position="66"/>
    </location>
</feature>
<reference evidence="2" key="4">
    <citation type="submission" date="2025-08" db="UniProtKB">
        <authorList>
            <consortium name="Ensembl"/>
        </authorList>
    </citation>
    <scope>IDENTIFICATION</scope>
</reference>
<keyword evidence="1" id="KW-0732">Signal</keyword>
<feature type="signal peptide" evidence="1">
    <location>
        <begin position="1"/>
        <end position="18"/>
    </location>
</feature>
<dbReference type="OrthoDB" id="5832279at2759"/>